<keyword evidence="6" id="KW-0732">Signal</keyword>
<evidence type="ECO:0000256" key="2">
    <source>
        <dbReference type="ARBA" id="ARBA00022448"/>
    </source>
</evidence>
<dbReference type="Gene3D" id="3.40.190.10">
    <property type="entry name" value="Periplasmic binding protein-like II"/>
    <property type="match status" value="2"/>
</dbReference>
<evidence type="ECO:0000256" key="6">
    <source>
        <dbReference type="SAM" id="SignalP"/>
    </source>
</evidence>
<dbReference type="PANTHER" id="PTHR42996">
    <property type="entry name" value="PHOSPHATE-BINDING PROTEIN PSTS"/>
    <property type="match status" value="1"/>
</dbReference>
<evidence type="ECO:0000256" key="3">
    <source>
        <dbReference type="ARBA" id="ARBA00022592"/>
    </source>
</evidence>
<proteinExistence type="inferred from homology"/>
<evidence type="ECO:0000256" key="5">
    <source>
        <dbReference type="SAM" id="MobiDB-lite"/>
    </source>
</evidence>
<comment type="caution">
    <text evidence="8">The sequence shown here is derived from an EMBL/GenBank/DDBJ whole genome shotgun (WGS) entry which is preliminary data.</text>
</comment>
<reference evidence="9" key="1">
    <citation type="journal article" date="2019" name="Int. J. Syst. Evol. Microbiol.">
        <title>The Global Catalogue of Microorganisms (GCM) 10K type strain sequencing project: providing services to taxonomists for standard genome sequencing and annotation.</title>
        <authorList>
            <consortium name="The Broad Institute Genomics Platform"/>
            <consortium name="The Broad Institute Genome Sequencing Center for Infectious Disease"/>
            <person name="Wu L."/>
            <person name="Ma J."/>
        </authorList>
    </citation>
    <scope>NUCLEOTIDE SEQUENCE [LARGE SCALE GENOMIC DNA]</scope>
    <source>
        <strain evidence="9">JCM 19129</strain>
    </source>
</reference>
<sequence length="392" mass="40276">MKVASFGRAAAILSVASLALVACGGDNGNDGEDTTTDEATTEATDNGTEGGAEEEASGDLPSAADISGNFYGGGASSHETAMLEWISEFEGQSGGAAVEYASVGSGNGRSGFLSGEYQFAGSDAAMDEGEYEDSTNQCGPDGAFHLPTYIAPIGVAINLEGVDENVNLDADTLGSIFSGEITSWDDEAIAEHNPDLDLPSTNITVVHRQDTSGTTENFTEYLAAASSTWEWDADGEWPSEATAESAEGTGGVIGLASEIDGAITYADAGRIDDNFVTVNVEVGGDYTEISSEAAAAVVSASEPAGGGAPNDMAFEIARDTEEAGTYPIIQIAYTIWCNEYPSQDDADFAQAFAAYIVSEEAQQLAADVAGSAPISEELREEALEAIGQISAG</sequence>
<evidence type="ECO:0000313" key="9">
    <source>
        <dbReference type="Proteomes" id="UP001500368"/>
    </source>
</evidence>
<dbReference type="Pfam" id="PF12849">
    <property type="entry name" value="PBP_like_2"/>
    <property type="match status" value="1"/>
</dbReference>
<feature type="region of interest" description="Disordered" evidence="5">
    <location>
        <begin position="27"/>
        <end position="64"/>
    </location>
</feature>
<dbReference type="PANTHER" id="PTHR42996:SF1">
    <property type="entry name" value="PHOSPHATE-BINDING PROTEIN PSTS"/>
    <property type="match status" value="1"/>
</dbReference>
<feature type="signal peptide" evidence="6">
    <location>
        <begin position="1"/>
        <end position="24"/>
    </location>
</feature>
<keyword evidence="2 4" id="KW-0813">Transport</keyword>
<comment type="similarity">
    <text evidence="1 4">Belongs to the PstS family.</text>
</comment>
<dbReference type="InterPro" id="IPR050962">
    <property type="entry name" value="Phosphate-bind_PstS"/>
</dbReference>
<dbReference type="EMBL" id="BAABLW010000007">
    <property type="protein sequence ID" value="GAA4919408.1"/>
    <property type="molecule type" value="Genomic_DNA"/>
</dbReference>
<feature type="compositionally biased region" description="Acidic residues" evidence="5">
    <location>
        <begin position="29"/>
        <end position="40"/>
    </location>
</feature>
<evidence type="ECO:0000259" key="7">
    <source>
        <dbReference type="Pfam" id="PF12849"/>
    </source>
</evidence>
<organism evidence="8 9">
    <name type="scientific">Nesterenkonia rhizosphaerae</name>
    <dbReference type="NCBI Taxonomy" id="1348272"/>
    <lineage>
        <taxon>Bacteria</taxon>
        <taxon>Bacillati</taxon>
        <taxon>Actinomycetota</taxon>
        <taxon>Actinomycetes</taxon>
        <taxon>Micrococcales</taxon>
        <taxon>Micrococcaceae</taxon>
        <taxon>Nesterenkonia</taxon>
    </lineage>
</organism>
<keyword evidence="9" id="KW-1185">Reference proteome</keyword>
<name>A0ABP9FVN2_9MICC</name>
<evidence type="ECO:0000313" key="8">
    <source>
        <dbReference type="EMBL" id="GAA4919408.1"/>
    </source>
</evidence>
<feature type="chain" id="PRO_5046418888" description="Phosphate-binding protein" evidence="6">
    <location>
        <begin position="25"/>
        <end position="392"/>
    </location>
</feature>
<dbReference type="InterPro" id="IPR024370">
    <property type="entry name" value="PBP_domain"/>
</dbReference>
<dbReference type="InterPro" id="IPR005673">
    <property type="entry name" value="ABC_phos-bd_PstS"/>
</dbReference>
<dbReference type="Proteomes" id="UP001500368">
    <property type="component" value="Unassembled WGS sequence"/>
</dbReference>
<dbReference type="SUPFAM" id="SSF53850">
    <property type="entry name" value="Periplasmic binding protein-like II"/>
    <property type="match status" value="1"/>
</dbReference>
<dbReference type="RefSeq" id="WP_044495310.1">
    <property type="nucleotide sequence ID" value="NZ_BAABLW010000007.1"/>
</dbReference>
<evidence type="ECO:0000256" key="4">
    <source>
        <dbReference type="PIRNR" id="PIRNR002756"/>
    </source>
</evidence>
<keyword evidence="3 4" id="KW-0592">Phosphate transport</keyword>
<dbReference type="PROSITE" id="PS51257">
    <property type="entry name" value="PROKAR_LIPOPROTEIN"/>
    <property type="match status" value="1"/>
</dbReference>
<feature type="domain" description="PBP" evidence="7">
    <location>
        <begin position="65"/>
        <end position="360"/>
    </location>
</feature>
<protein>
    <recommendedName>
        <fullName evidence="4">Phosphate-binding protein</fullName>
    </recommendedName>
</protein>
<dbReference type="CDD" id="cd13565">
    <property type="entry name" value="PBP2_PstS"/>
    <property type="match status" value="1"/>
</dbReference>
<accession>A0ABP9FVN2</accession>
<gene>
    <name evidence="8" type="primary">pstS</name>
    <name evidence="8" type="ORF">GCM10025790_14120</name>
</gene>
<dbReference type="PIRSF" id="PIRSF002756">
    <property type="entry name" value="PstS"/>
    <property type="match status" value="1"/>
</dbReference>
<evidence type="ECO:0000256" key="1">
    <source>
        <dbReference type="ARBA" id="ARBA00008725"/>
    </source>
</evidence>